<evidence type="ECO:0000256" key="1">
    <source>
        <dbReference type="ARBA" id="ARBA00004141"/>
    </source>
</evidence>
<keyword evidence="2 5" id="KW-0812">Transmembrane</keyword>
<comment type="subcellular location">
    <subcellularLocation>
        <location evidence="1">Membrane</location>
        <topology evidence="1">Multi-pass membrane protein</topology>
    </subcellularLocation>
</comment>
<keyword evidence="8" id="KW-1185">Reference proteome</keyword>
<protein>
    <recommendedName>
        <fullName evidence="6">Sugar phosphate transporter domain-containing protein</fullName>
    </recommendedName>
</protein>
<dbReference type="InterPro" id="IPR037185">
    <property type="entry name" value="EmrE-like"/>
</dbReference>
<accession>A0ABN9XJE4</accession>
<dbReference type="Pfam" id="PF03151">
    <property type="entry name" value="TPT"/>
    <property type="match status" value="1"/>
</dbReference>
<comment type="caution">
    <text evidence="7">The sequence shown here is derived from an EMBL/GenBank/DDBJ whole genome shotgun (WGS) entry which is preliminary data.</text>
</comment>
<feature type="transmembrane region" description="Helical" evidence="5">
    <location>
        <begin position="321"/>
        <end position="339"/>
    </location>
</feature>
<organism evidence="7 8">
    <name type="scientific">Prorocentrum cordatum</name>
    <dbReference type="NCBI Taxonomy" id="2364126"/>
    <lineage>
        <taxon>Eukaryota</taxon>
        <taxon>Sar</taxon>
        <taxon>Alveolata</taxon>
        <taxon>Dinophyceae</taxon>
        <taxon>Prorocentrales</taxon>
        <taxon>Prorocentraceae</taxon>
        <taxon>Prorocentrum</taxon>
    </lineage>
</organism>
<keyword evidence="4 5" id="KW-0472">Membrane</keyword>
<feature type="transmembrane region" description="Helical" evidence="5">
    <location>
        <begin position="345"/>
        <end position="368"/>
    </location>
</feature>
<reference evidence="7" key="1">
    <citation type="submission" date="2023-10" db="EMBL/GenBank/DDBJ databases">
        <authorList>
            <person name="Chen Y."/>
            <person name="Shah S."/>
            <person name="Dougan E. K."/>
            <person name="Thang M."/>
            <person name="Chan C."/>
        </authorList>
    </citation>
    <scope>NUCLEOTIDE SEQUENCE [LARGE SCALE GENOMIC DNA]</scope>
</reference>
<sequence>MAALGAALQLGLLFVAEWVLAVLLVAVIKNLLSSPQMQFPYPLFATALMNAGTALLALAVGQARRAAFYVQSGRSAGLSPSRLVALGLRGLFNLKPRIDWADYSRGLMPIGLMMGLEVGLSNTSLKLLPVSLRTMIHACGPASTLLSAWLFGLERLTWKIQVVILLVVGGGLLSACTDSDVGTISHLGLTTAVLALAMQGFRFAFSQKVLRRGVTLMLSDESRREVLARLRLGDSTGRLRDAETPFFEAMYPAAGHRDGTPGRPGVEALVAGRGDWPKVPAATGVGELPRPASSPEIPTELRAFVKARAGSKAAHVSKIEIMSLTNPLTAAVCLLLAAVSEPGAFGAFATGWRAVGLSILSCSVFVLLKMGLDFLLIQRTSAFIFSLAGVVHNLLVWGPFPPLRSGPHRWPGPASRSSAAG</sequence>
<evidence type="ECO:0000259" key="6">
    <source>
        <dbReference type="Pfam" id="PF03151"/>
    </source>
</evidence>
<evidence type="ECO:0000256" key="2">
    <source>
        <dbReference type="ARBA" id="ARBA00022692"/>
    </source>
</evidence>
<feature type="transmembrane region" description="Helical" evidence="5">
    <location>
        <begin position="187"/>
        <end position="205"/>
    </location>
</feature>
<evidence type="ECO:0000313" key="8">
    <source>
        <dbReference type="Proteomes" id="UP001189429"/>
    </source>
</evidence>
<dbReference type="PANTHER" id="PTHR11132">
    <property type="entry name" value="SOLUTE CARRIER FAMILY 35"/>
    <property type="match status" value="1"/>
</dbReference>
<feature type="transmembrane region" description="Helical" evidence="5">
    <location>
        <begin position="39"/>
        <end position="60"/>
    </location>
</feature>
<dbReference type="SUPFAM" id="SSF103481">
    <property type="entry name" value="Multidrug resistance efflux transporter EmrE"/>
    <property type="match status" value="1"/>
</dbReference>
<evidence type="ECO:0000256" key="5">
    <source>
        <dbReference type="SAM" id="Phobius"/>
    </source>
</evidence>
<feature type="transmembrane region" description="Helical" evidence="5">
    <location>
        <begin position="380"/>
        <end position="400"/>
    </location>
</feature>
<evidence type="ECO:0000256" key="4">
    <source>
        <dbReference type="ARBA" id="ARBA00023136"/>
    </source>
</evidence>
<feature type="transmembrane region" description="Helical" evidence="5">
    <location>
        <begin position="6"/>
        <end position="27"/>
    </location>
</feature>
<evidence type="ECO:0000256" key="3">
    <source>
        <dbReference type="ARBA" id="ARBA00022989"/>
    </source>
</evidence>
<feature type="transmembrane region" description="Helical" evidence="5">
    <location>
        <begin position="158"/>
        <end position="175"/>
    </location>
</feature>
<evidence type="ECO:0000313" key="7">
    <source>
        <dbReference type="EMBL" id="CAK0898514.1"/>
    </source>
</evidence>
<dbReference type="InterPro" id="IPR050186">
    <property type="entry name" value="TPT_transporter"/>
</dbReference>
<gene>
    <name evidence="7" type="ORF">PCOR1329_LOCUS76347</name>
</gene>
<feature type="domain" description="Sugar phosphate transporter" evidence="6">
    <location>
        <begin position="9"/>
        <end position="212"/>
    </location>
</feature>
<dbReference type="EMBL" id="CAUYUJ010020484">
    <property type="protein sequence ID" value="CAK0898514.1"/>
    <property type="molecule type" value="Genomic_DNA"/>
</dbReference>
<dbReference type="Proteomes" id="UP001189429">
    <property type="component" value="Unassembled WGS sequence"/>
</dbReference>
<proteinExistence type="predicted"/>
<dbReference type="InterPro" id="IPR004853">
    <property type="entry name" value="Sugar_P_trans_dom"/>
</dbReference>
<keyword evidence="3 5" id="KW-1133">Transmembrane helix</keyword>
<name>A0ABN9XJE4_9DINO</name>